<dbReference type="AlphaFoldDB" id="A0AAD4BRP0"/>
<sequence length="336" mass="37450">MMHASNSGCFPNDLTDRVTREGHDPVASGGFADIYRGVLQDNGQSIRVAIKAIKTYSGEDVNLSKKKKRLWREIKVWLDLRHDNVLPLLGTSMGFGRFPAMVCPWVENGVLTSYLEGRYSSLSVIEILGLLNSVASGLQYLHSRSVVHGDLSGSNVLIHEGGRACITDFGLSMLLTELGASTFATSFHARGTLRWMAPELLDLEVPKDDVVEDSSRVGPTTQSDVYSFGSIMLQILSGKPPYHYYKREGQVLHAISKGMMPERPGTSLVTEGRWLLIQRCWSTVDITRSRPSSEEILEFIEQEHAHYQSWEFVTYLGDSAMEAKHHISSSSEARRT</sequence>
<dbReference type="InterPro" id="IPR000719">
    <property type="entry name" value="Prot_kinase_dom"/>
</dbReference>
<dbReference type="Gene3D" id="1.10.510.10">
    <property type="entry name" value="Transferase(Phosphotransferase) domain 1"/>
    <property type="match status" value="1"/>
</dbReference>
<keyword evidence="3 8" id="KW-0418">Kinase</keyword>
<dbReference type="PROSITE" id="PS50011">
    <property type="entry name" value="PROTEIN_KINASE_DOM"/>
    <property type="match status" value="1"/>
</dbReference>
<dbReference type="InterPro" id="IPR008266">
    <property type="entry name" value="Tyr_kinase_AS"/>
</dbReference>
<dbReference type="InterPro" id="IPR051681">
    <property type="entry name" value="Ser/Thr_Kinases-Pseudokinases"/>
</dbReference>
<feature type="active site" description="Proton acceptor" evidence="5">
    <location>
        <position position="150"/>
    </location>
</feature>
<dbReference type="Proteomes" id="UP001194468">
    <property type="component" value="Unassembled WGS sequence"/>
</dbReference>
<evidence type="ECO:0000256" key="2">
    <source>
        <dbReference type="ARBA" id="ARBA00022741"/>
    </source>
</evidence>
<evidence type="ECO:0000256" key="4">
    <source>
        <dbReference type="ARBA" id="ARBA00022840"/>
    </source>
</evidence>
<accession>A0AAD4BRP0</accession>
<evidence type="ECO:0000259" key="7">
    <source>
        <dbReference type="PROSITE" id="PS50011"/>
    </source>
</evidence>
<keyword evidence="9" id="KW-1185">Reference proteome</keyword>
<feature type="binding site" evidence="6">
    <location>
        <position position="155"/>
    </location>
    <ligand>
        <name>Mg(2+)</name>
        <dbReference type="ChEBI" id="CHEBI:18420"/>
    </ligand>
</feature>
<reference evidence="8" key="2">
    <citation type="journal article" date="2020" name="Nat. Commun.">
        <title>Large-scale genome sequencing of mycorrhizal fungi provides insights into the early evolution of symbiotic traits.</title>
        <authorList>
            <person name="Miyauchi S."/>
            <person name="Kiss E."/>
            <person name="Kuo A."/>
            <person name="Drula E."/>
            <person name="Kohler A."/>
            <person name="Sanchez-Garcia M."/>
            <person name="Morin E."/>
            <person name="Andreopoulos B."/>
            <person name="Barry K.W."/>
            <person name="Bonito G."/>
            <person name="Buee M."/>
            <person name="Carver A."/>
            <person name="Chen C."/>
            <person name="Cichocki N."/>
            <person name="Clum A."/>
            <person name="Culley D."/>
            <person name="Crous P.W."/>
            <person name="Fauchery L."/>
            <person name="Girlanda M."/>
            <person name="Hayes R.D."/>
            <person name="Keri Z."/>
            <person name="LaButti K."/>
            <person name="Lipzen A."/>
            <person name="Lombard V."/>
            <person name="Magnuson J."/>
            <person name="Maillard F."/>
            <person name="Murat C."/>
            <person name="Nolan M."/>
            <person name="Ohm R.A."/>
            <person name="Pangilinan J."/>
            <person name="Pereira M.F."/>
            <person name="Perotto S."/>
            <person name="Peter M."/>
            <person name="Pfister S."/>
            <person name="Riley R."/>
            <person name="Sitrit Y."/>
            <person name="Stielow J.B."/>
            <person name="Szollosi G."/>
            <person name="Zifcakova L."/>
            <person name="Stursova M."/>
            <person name="Spatafora J.W."/>
            <person name="Tedersoo L."/>
            <person name="Vaario L.M."/>
            <person name="Yamada A."/>
            <person name="Yan M."/>
            <person name="Wang P."/>
            <person name="Xu J."/>
            <person name="Bruns T."/>
            <person name="Baldrian P."/>
            <person name="Vilgalys R."/>
            <person name="Dunand C."/>
            <person name="Henrissat B."/>
            <person name="Grigoriev I.V."/>
            <person name="Hibbett D."/>
            <person name="Nagy L.G."/>
            <person name="Martin F.M."/>
        </authorList>
    </citation>
    <scope>NUCLEOTIDE SEQUENCE</scope>
    <source>
        <strain evidence="8">BED1</strain>
    </source>
</reference>
<evidence type="ECO:0000256" key="5">
    <source>
        <dbReference type="PIRSR" id="PIRSR000615-1"/>
    </source>
</evidence>
<keyword evidence="4" id="KW-0067">ATP-binding</keyword>
<dbReference type="EMBL" id="WHUW01000018">
    <property type="protein sequence ID" value="KAF8437619.1"/>
    <property type="molecule type" value="Genomic_DNA"/>
</dbReference>
<feature type="binding site" evidence="6">
    <location>
        <position position="168"/>
    </location>
    <ligand>
        <name>Mg(2+)</name>
        <dbReference type="ChEBI" id="CHEBI:18420"/>
    </ligand>
</feature>
<evidence type="ECO:0000313" key="9">
    <source>
        <dbReference type="Proteomes" id="UP001194468"/>
    </source>
</evidence>
<dbReference type="GO" id="GO:0005524">
    <property type="term" value="F:ATP binding"/>
    <property type="evidence" value="ECO:0007669"/>
    <property type="project" value="UniProtKB-KW"/>
</dbReference>
<evidence type="ECO:0000256" key="6">
    <source>
        <dbReference type="PIRSR" id="PIRSR000615-3"/>
    </source>
</evidence>
<keyword evidence="2" id="KW-0547">Nucleotide-binding</keyword>
<dbReference type="PANTHER" id="PTHR44329:SF288">
    <property type="entry name" value="MITOGEN-ACTIVATED PROTEIN KINASE KINASE KINASE 20"/>
    <property type="match status" value="1"/>
</dbReference>
<keyword evidence="6" id="KW-0479">Metal-binding</keyword>
<proteinExistence type="predicted"/>
<dbReference type="PANTHER" id="PTHR44329">
    <property type="entry name" value="SERINE/THREONINE-PROTEIN KINASE TNNI3K-RELATED"/>
    <property type="match status" value="1"/>
</dbReference>
<dbReference type="InterPro" id="IPR011009">
    <property type="entry name" value="Kinase-like_dom_sf"/>
</dbReference>
<dbReference type="GO" id="GO:0004674">
    <property type="term" value="F:protein serine/threonine kinase activity"/>
    <property type="evidence" value="ECO:0007669"/>
    <property type="project" value="TreeGrafter"/>
</dbReference>
<gene>
    <name evidence="8" type="ORF">L210DRAFT_2337647</name>
</gene>
<name>A0AAD4BRP0_BOLED</name>
<dbReference type="GO" id="GO:0046872">
    <property type="term" value="F:metal ion binding"/>
    <property type="evidence" value="ECO:0007669"/>
    <property type="project" value="UniProtKB-KW"/>
</dbReference>
<comment type="caution">
    <text evidence="8">The sequence shown here is derived from an EMBL/GenBank/DDBJ whole genome shotgun (WGS) entry which is preliminary data.</text>
</comment>
<keyword evidence="1" id="KW-0808">Transferase</keyword>
<dbReference type="SUPFAM" id="SSF56112">
    <property type="entry name" value="Protein kinase-like (PK-like)"/>
    <property type="match status" value="1"/>
</dbReference>
<dbReference type="InterPro" id="IPR001245">
    <property type="entry name" value="Ser-Thr/Tyr_kinase_cat_dom"/>
</dbReference>
<reference evidence="8" key="1">
    <citation type="submission" date="2019-10" db="EMBL/GenBank/DDBJ databases">
        <authorList>
            <consortium name="DOE Joint Genome Institute"/>
            <person name="Kuo A."/>
            <person name="Miyauchi S."/>
            <person name="Kiss E."/>
            <person name="Drula E."/>
            <person name="Kohler A."/>
            <person name="Sanchez-Garcia M."/>
            <person name="Andreopoulos B."/>
            <person name="Barry K.W."/>
            <person name="Bonito G."/>
            <person name="Buee M."/>
            <person name="Carver A."/>
            <person name="Chen C."/>
            <person name="Cichocki N."/>
            <person name="Clum A."/>
            <person name="Culley D."/>
            <person name="Crous P.W."/>
            <person name="Fauchery L."/>
            <person name="Girlanda M."/>
            <person name="Hayes R."/>
            <person name="Keri Z."/>
            <person name="LaButti K."/>
            <person name="Lipzen A."/>
            <person name="Lombard V."/>
            <person name="Magnuson J."/>
            <person name="Maillard F."/>
            <person name="Morin E."/>
            <person name="Murat C."/>
            <person name="Nolan M."/>
            <person name="Ohm R."/>
            <person name="Pangilinan J."/>
            <person name="Pereira M."/>
            <person name="Perotto S."/>
            <person name="Peter M."/>
            <person name="Riley R."/>
            <person name="Sitrit Y."/>
            <person name="Stielow B."/>
            <person name="Szollosi G."/>
            <person name="Zifcakova L."/>
            <person name="Stursova M."/>
            <person name="Spatafora J.W."/>
            <person name="Tedersoo L."/>
            <person name="Vaario L.-M."/>
            <person name="Yamada A."/>
            <person name="Yan M."/>
            <person name="Wang P."/>
            <person name="Xu J."/>
            <person name="Bruns T."/>
            <person name="Baldrian P."/>
            <person name="Vilgalys R."/>
            <person name="Henrissat B."/>
            <person name="Grigoriev I.V."/>
            <person name="Hibbett D."/>
            <person name="Nagy L.G."/>
            <person name="Martin F.M."/>
        </authorList>
    </citation>
    <scope>NUCLEOTIDE SEQUENCE</scope>
    <source>
        <strain evidence="8">BED1</strain>
    </source>
</reference>
<evidence type="ECO:0000313" key="8">
    <source>
        <dbReference type="EMBL" id="KAF8437619.1"/>
    </source>
</evidence>
<dbReference type="Pfam" id="PF07714">
    <property type="entry name" value="PK_Tyr_Ser-Thr"/>
    <property type="match status" value="1"/>
</dbReference>
<feature type="domain" description="Protein kinase" evidence="7">
    <location>
        <begin position="20"/>
        <end position="307"/>
    </location>
</feature>
<evidence type="ECO:0000256" key="1">
    <source>
        <dbReference type="ARBA" id="ARBA00022679"/>
    </source>
</evidence>
<dbReference type="PROSITE" id="PS00109">
    <property type="entry name" value="PROTEIN_KINASE_TYR"/>
    <property type="match status" value="1"/>
</dbReference>
<protein>
    <submittedName>
        <fullName evidence="8">Kinase-like domain-containing protein</fullName>
    </submittedName>
</protein>
<organism evidence="8 9">
    <name type="scientific">Boletus edulis BED1</name>
    <dbReference type="NCBI Taxonomy" id="1328754"/>
    <lineage>
        <taxon>Eukaryota</taxon>
        <taxon>Fungi</taxon>
        <taxon>Dikarya</taxon>
        <taxon>Basidiomycota</taxon>
        <taxon>Agaricomycotina</taxon>
        <taxon>Agaricomycetes</taxon>
        <taxon>Agaricomycetidae</taxon>
        <taxon>Boletales</taxon>
        <taxon>Boletineae</taxon>
        <taxon>Boletaceae</taxon>
        <taxon>Boletoideae</taxon>
        <taxon>Boletus</taxon>
    </lineage>
</organism>
<evidence type="ECO:0000256" key="3">
    <source>
        <dbReference type="ARBA" id="ARBA00022777"/>
    </source>
</evidence>
<keyword evidence="6" id="KW-0460">Magnesium</keyword>